<dbReference type="InterPro" id="IPR042203">
    <property type="entry name" value="Leu/Phe-tRNA_Trfase_C"/>
</dbReference>
<evidence type="ECO:0000256" key="4">
    <source>
        <dbReference type="HAMAP-Rule" id="MF_00688"/>
    </source>
</evidence>
<comment type="catalytic activity">
    <reaction evidence="4">
        <text>L-phenylalanyl-tRNA(Phe) + an N-terminal L-alpha-aminoacyl-[protein] = an N-terminal L-phenylalanyl-L-alpha-aminoacyl-[protein] + tRNA(Phe)</text>
        <dbReference type="Rhea" id="RHEA:43632"/>
        <dbReference type="Rhea" id="RHEA-COMP:9668"/>
        <dbReference type="Rhea" id="RHEA-COMP:9699"/>
        <dbReference type="Rhea" id="RHEA-COMP:10636"/>
        <dbReference type="Rhea" id="RHEA-COMP:10637"/>
        <dbReference type="ChEBI" id="CHEBI:78442"/>
        <dbReference type="ChEBI" id="CHEBI:78531"/>
        <dbReference type="ChEBI" id="CHEBI:78597"/>
        <dbReference type="ChEBI" id="CHEBI:83561"/>
        <dbReference type="EC" id="2.3.2.6"/>
    </reaction>
</comment>
<sequence>MQLIPPQILLGAYSEGVFPMAEGGELQWYSPVMRGVIPVDEKFHIPRGLKKALKKRPYVIRRDTAFREVMEGCADRDETWIDESIIESYVELHKLGFAHSIECWDEDGLQGGLYGVRYRGAFFGESMFSRKTDASKIALVYLVTWLRELGVGLLDTQWMTEHLSQFGGVEVPRDEYLQMLTAAMTEPARKV</sequence>
<keyword evidence="1 4" id="KW-0963">Cytoplasm</keyword>
<comment type="caution">
    <text evidence="5">The sequence shown here is derived from an EMBL/GenBank/DDBJ whole genome shotgun (WGS) entry which is preliminary data.</text>
</comment>
<dbReference type="InterPro" id="IPR016181">
    <property type="entry name" value="Acyl_CoA_acyltransferase"/>
</dbReference>
<dbReference type="PANTHER" id="PTHR30098">
    <property type="entry name" value="LEUCYL/PHENYLALANYL-TRNA--PROTEIN TRANSFERASE"/>
    <property type="match status" value="1"/>
</dbReference>
<dbReference type="PANTHER" id="PTHR30098:SF2">
    <property type="entry name" value="LEUCYL_PHENYLALANYL-TRNA--PROTEIN TRANSFERASE"/>
    <property type="match status" value="1"/>
</dbReference>
<evidence type="ECO:0000313" key="5">
    <source>
        <dbReference type="EMBL" id="MFD2277614.1"/>
    </source>
</evidence>
<dbReference type="RefSeq" id="WP_377093703.1">
    <property type="nucleotide sequence ID" value="NZ_JBHSJM010000001.1"/>
</dbReference>
<dbReference type="GO" id="GO:0008914">
    <property type="term" value="F:leucyl-tRNA--protein transferase activity"/>
    <property type="evidence" value="ECO:0007669"/>
    <property type="project" value="UniProtKB-EC"/>
</dbReference>
<keyword evidence="2 4" id="KW-0808">Transferase</keyword>
<dbReference type="HAMAP" id="MF_00688">
    <property type="entry name" value="Leu_Phe_trans"/>
    <property type="match status" value="1"/>
</dbReference>
<comment type="catalytic activity">
    <reaction evidence="4">
        <text>N-terminal L-arginyl-[protein] + L-leucyl-tRNA(Leu) = N-terminal L-leucyl-L-arginyl-[protein] + tRNA(Leu) + H(+)</text>
        <dbReference type="Rhea" id="RHEA:50416"/>
        <dbReference type="Rhea" id="RHEA-COMP:9613"/>
        <dbReference type="Rhea" id="RHEA-COMP:9622"/>
        <dbReference type="Rhea" id="RHEA-COMP:12672"/>
        <dbReference type="Rhea" id="RHEA-COMP:12673"/>
        <dbReference type="ChEBI" id="CHEBI:15378"/>
        <dbReference type="ChEBI" id="CHEBI:64719"/>
        <dbReference type="ChEBI" id="CHEBI:78442"/>
        <dbReference type="ChEBI" id="CHEBI:78494"/>
        <dbReference type="ChEBI" id="CHEBI:133044"/>
        <dbReference type="EC" id="2.3.2.6"/>
    </reaction>
</comment>
<gene>
    <name evidence="4 5" type="primary">aat</name>
    <name evidence="5" type="ORF">ACFSQZ_14180</name>
</gene>
<comment type="function">
    <text evidence="4">Functions in the N-end rule pathway of protein degradation where it conjugates Leu, Phe and, less efficiently, Met from aminoacyl-tRNAs to the N-termini of proteins containing an N-terminal arginine or lysine.</text>
</comment>
<protein>
    <recommendedName>
        <fullName evidence="4">Leucyl/phenylalanyl-tRNA--protein transferase</fullName>
        <ecNumber evidence="4">2.3.2.6</ecNumber>
    </recommendedName>
    <alternativeName>
        <fullName evidence="4">L/F-transferase</fullName>
    </alternativeName>
    <alternativeName>
        <fullName evidence="4">Leucyltransferase</fullName>
    </alternativeName>
    <alternativeName>
        <fullName evidence="4">Phenyalanyltransferase</fullName>
    </alternativeName>
</protein>
<dbReference type="NCBIfam" id="TIGR00667">
    <property type="entry name" value="aat"/>
    <property type="match status" value="1"/>
</dbReference>
<dbReference type="Pfam" id="PF03588">
    <property type="entry name" value="Leu_Phe_trans"/>
    <property type="match status" value="1"/>
</dbReference>
<comment type="similarity">
    <text evidence="4">Belongs to the L/F-transferase family.</text>
</comment>
<organism evidence="5 6">
    <name type="scientific">Rubritalea spongiae</name>
    <dbReference type="NCBI Taxonomy" id="430797"/>
    <lineage>
        <taxon>Bacteria</taxon>
        <taxon>Pseudomonadati</taxon>
        <taxon>Verrucomicrobiota</taxon>
        <taxon>Verrucomicrobiia</taxon>
        <taxon>Verrucomicrobiales</taxon>
        <taxon>Rubritaleaceae</taxon>
        <taxon>Rubritalea</taxon>
    </lineage>
</organism>
<comment type="catalytic activity">
    <reaction evidence="4">
        <text>N-terminal L-lysyl-[protein] + L-leucyl-tRNA(Leu) = N-terminal L-leucyl-L-lysyl-[protein] + tRNA(Leu) + H(+)</text>
        <dbReference type="Rhea" id="RHEA:12340"/>
        <dbReference type="Rhea" id="RHEA-COMP:9613"/>
        <dbReference type="Rhea" id="RHEA-COMP:9622"/>
        <dbReference type="Rhea" id="RHEA-COMP:12670"/>
        <dbReference type="Rhea" id="RHEA-COMP:12671"/>
        <dbReference type="ChEBI" id="CHEBI:15378"/>
        <dbReference type="ChEBI" id="CHEBI:65249"/>
        <dbReference type="ChEBI" id="CHEBI:78442"/>
        <dbReference type="ChEBI" id="CHEBI:78494"/>
        <dbReference type="ChEBI" id="CHEBI:133043"/>
        <dbReference type="EC" id="2.3.2.6"/>
    </reaction>
</comment>
<dbReference type="EC" id="2.3.2.6" evidence="4"/>
<name>A0ABW5E5B6_9BACT</name>
<keyword evidence="3 4" id="KW-0012">Acyltransferase</keyword>
<evidence type="ECO:0000256" key="1">
    <source>
        <dbReference type="ARBA" id="ARBA00022490"/>
    </source>
</evidence>
<dbReference type="Proteomes" id="UP001597297">
    <property type="component" value="Unassembled WGS sequence"/>
</dbReference>
<reference evidence="6" key="1">
    <citation type="journal article" date="2019" name="Int. J. Syst. Evol. Microbiol.">
        <title>The Global Catalogue of Microorganisms (GCM) 10K type strain sequencing project: providing services to taxonomists for standard genome sequencing and annotation.</title>
        <authorList>
            <consortium name="The Broad Institute Genomics Platform"/>
            <consortium name="The Broad Institute Genome Sequencing Center for Infectious Disease"/>
            <person name="Wu L."/>
            <person name="Ma J."/>
        </authorList>
    </citation>
    <scope>NUCLEOTIDE SEQUENCE [LARGE SCALE GENOMIC DNA]</scope>
    <source>
        <strain evidence="6">JCM 16545</strain>
    </source>
</reference>
<evidence type="ECO:0000256" key="2">
    <source>
        <dbReference type="ARBA" id="ARBA00022679"/>
    </source>
</evidence>
<evidence type="ECO:0000256" key="3">
    <source>
        <dbReference type="ARBA" id="ARBA00023315"/>
    </source>
</evidence>
<dbReference type="EMBL" id="JBHUJC010000043">
    <property type="protein sequence ID" value="MFD2277614.1"/>
    <property type="molecule type" value="Genomic_DNA"/>
</dbReference>
<keyword evidence="6" id="KW-1185">Reference proteome</keyword>
<comment type="subcellular location">
    <subcellularLocation>
        <location evidence="4">Cytoplasm</location>
    </subcellularLocation>
</comment>
<dbReference type="InterPro" id="IPR004616">
    <property type="entry name" value="Leu/Phe-tRNA_Trfase"/>
</dbReference>
<proteinExistence type="inferred from homology"/>
<dbReference type="SUPFAM" id="SSF55729">
    <property type="entry name" value="Acyl-CoA N-acyltransferases (Nat)"/>
    <property type="match status" value="1"/>
</dbReference>
<dbReference type="Gene3D" id="3.40.630.70">
    <property type="entry name" value="Leucyl/phenylalanyl-tRNA-protein transferase, C-terminal domain"/>
    <property type="match status" value="1"/>
</dbReference>
<accession>A0ABW5E5B6</accession>
<evidence type="ECO:0000313" key="6">
    <source>
        <dbReference type="Proteomes" id="UP001597297"/>
    </source>
</evidence>